<dbReference type="AlphaFoldDB" id="A0A369BBT6"/>
<comment type="caution">
    <text evidence="9">The sequence shown here is derived from an EMBL/GenBank/DDBJ whole genome shotgun (WGS) entry which is preliminary data.</text>
</comment>
<dbReference type="RefSeq" id="WP_114497159.1">
    <property type="nucleotide sequence ID" value="NZ_QPJW01000005.1"/>
</dbReference>
<evidence type="ECO:0000313" key="10">
    <source>
        <dbReference type="Proteomes" id="UP000253090"/>
    </source>
</evidence>
<protein>
    <submittedName>
        <fullName evidence="9">Acyltransferase-like protein</fullName>
    </submittedName>
</protein>
<sequence>MRKEKLAEIEILRGMAFLAVVLQHTIAGIFYQPGLSPLTLTVGTTVLGLIRFAVPLFVFITGVVLFYNYDAKINYVDFLRKRFKQVIIPYLSWTVSTMHGSVF</sequence>
<keyword evidence="5 7" id="KW-1133">Transmembrane helix</keyword>
<reference evidence="9 10" key="1">
    <citation type="submission" date="2018-07" db="EMBL/GenBank/DDBJ databases">
        <title>Genomic Encyclopedia of Type Strains, Phase III (KMG-III): the genomes of soil and plant-associated and newly described type strains.</title>
        <authorList>
            <person name="Whitman W."/>
        </authorList>
    </citation>
    <scope>NUCLEOTIDE SEQUENCE [LARGE SCALE GENOMIC DNA]</scope>
    <source>
        <strain evidence="9 10">CECT 8333</strain>
    </source>
</reference>
<dbReference type="Proteomes" id="UP000253090">
    <property type="component" value="Unassembled WGS sequence"/>
</dbReference>
<dbReference type="EMBL" id="QPJW01000005">
    <property type="protein sequence ID" value="RCX19000.1"/>
    <property type="molecule type" value="Genomic_DNA"/>
</dbReference>
<keyword evidence="3" id="KW-1003">Cell membrane</keyword>
<feature type="transmembrane region" description="Helical" evidence="7">
    <location>
        <begin position="12"/>
        <end position="32"/>
    </location>
</feature>
<dbReference type="GO" id="GO:0016413">
    <property type="term" value="F:O-acetyltransferase activity"/>
    <property type="evidence" value="ECO:0007669"/>
    <property type="project" value="TreeGrafter"/>
</dbReference>
<dbReference type="GO" id="GO:0005886">
    <property type="term" value="C:plasma membrane"/>
    <property type="evidence" value="ECO:0007669"/>
    <property type="project" value="UniProtKB-SubCell"/>
</dbReference>
<dbReference type="PANTHER" id="PTHR40074:SF2">
    <property type="entry name" value="O-ACETYLTRANSFERASE WECH"/>
    <property type="match status" value="1"/>
</dbReference>
<comment type="subcellular location">
    <subcellularLocation>
        <location evidence="1">Cell membrane</location>
        <topology evidence="1">Multi-pass membrane protein</topology>
    </subcellularLocation>
</comment>
<gene>
    <name evidence="9" type="ORF">DFP94_10516</name>
</gene>
<keyword evidence="4 7" id="KW-0812">Transmembrane</keyword>
<accession>A0A369BBT6</accession>
<dbReference type="OrthoDB" id="569695at2"/>
<evidence type="ECO:0000256" key="6">
    <source>
        <dbReference type="ARBA" id="ARBA00023136"/>
    </source>
</evidence>
<dbReference type="Pfam" id="PF01757">
    <property type="entry name" value="Acyl_transf_3"/>
    <property type="match status" value="1"/>
</dbReference>
<keyword evidence="10" id="KW-1185">Reference proteome</keyword>
<evidence type="ECO:0000256" key="4">
    <source>
        <dbReference type="ARBA" id="ARBA00022692"/>
    </source>
</evidence>
<feature type="domain" description="Acyltransferase 3" evidence="8">
    <location>
        <begin position="7"/>
        <end position="95"/>
    </location>
</feature>
<dbReference type="GO" id="GO:0009246">
    <property type="term" value="P:enterobacterial common antigen biosynthetic process"/>
    <property type="evidence" value="ECO:0007669"/>
    <property type="project" value="TreeGrafter"/>
</dbReference>
<evidence type="ECO:0000256" key="1">
    <source>
        <dbReference type="ARBA" id="ARBA00004651"/>
    </source>
</evidence>
<keyword evidence="9" id="KW-0808">Transferase</keyword>
<evidence type="ECO:0000259" key="8">
    <source>
        <dbReference type="Pfam" id="PF01757"/>
    </source>
</evidence>
<name>A0A369BBT6_9BACL</name>
<evidence type="ECO:0000256" key="5">
    <source>
        <dbReference type="ARBA" id="ARBA00022989"/>
    </source>
</evidence>
<evidence type="ECO:0000313" key="9">
    <source>
        <dbReference type="EMBL" id="RCX19000.1"/>
    </source>
</evidence>
<evidence type="ECO:0000256" key="3">
    <source>
        <dbReference type="ARBA" id="ARBA00022475"/>
    </source>
</evidence>
<organism evidence="9 10">
    <name type="scientific">Fontibacillus phaseoli</name>
    <dbReference type="NCBI Taxonomy" id="1416533"/>
    <lineage>
        <taxon>Bacteria</taxon>
        <taxon>Bacillati</taxon>
        <taxon>Bacillota</taxon>
        <taxon>Bacilli</taxon>
        <taxon>Bacillales</taxon>
        <taxon>Paenibacillaceae</taxon>
        <taxon>Fontibacillus</taxon>
    </lineage>
</organism>
<comment type="similarity">
    <text evidence="2">Belongs to the acyltransferase 3 family.</text>
</comment>
<dbReference type="InterPro" id="IPR002656">
    <property type="entry name" value="Acyl_transf_3_dom"/>
</dbReference>
<evidence type="ECO:0000256" key="7">
    <source>
        <dbReference type="SAM" id="Phobius"/>
    </source>
</evidence>
<keyword evidence="9" id="KW-0012">Acyltransferase</keyword>
<proteinExistence type="inferred from homology"/>
<evidence type="ECO:0000256" key="2">
    <source>
        <dbReference type="ARBA" id="ARBA00007400"/>
    </source>
</evidence>
<dbReference type="PANTHER" id="PTHR40074">
    <property type="entry name" value="O-ACETYLTRANSFERASE WECH"/>
    <property type="match status" value="1"/>
</dbReference>
<keyword evidence="6 7" id="KW-0472">Membrane</keyword>
<feature type="transmembrane region" description="Helical" evidence="7">
    <location>
        <begin position="52"/>
        <end position="71"/>
    </location>
</feature>